<accession>A0AAV4QIU7</accession>
<evidence type="ECO:0000313" key="1">
    <source>
        <dbReference type="EMBL" id="GIY08006.1"/>
    </source>
</evidence>
<protein>
    <submittedName>
        <fullName evidence="1">Uncharacterized protein</fullName>
    </submittedName>
</protein>
<dbReference type="AlphaFoldDB" id="A0AAV4QIU7"/>
<reference evidence="1 2" key="1">
    <citation type="submission" date="2021-06" db="EMBL/GenBank/DDBJ databases">
        <title>Caerostris extrusa draft genome.</title>
        <authorList>
            <person name="Kono N."/>
            <person name="Arakawa K."/>
        </authorList>
    </citation>
    <scope>NUCLEOTIDE SEQUENCE [LARGE SCALE GENOMIC DNA]</scope>
</reference>
<name>A0AAV4QIU7_CAEEX</name>
<dbReference type="EMBL" id="BPLR01006190">
    <property type="protein sequence ID" value="GIY08006.1"/>
    <property type="molecule type" value="Genomic_DNA"/>
</dbReference>
<sequence>MVERLKAKQIFNSSPDEKYFAPHFLGWGSGESPDASPARFLPHWGSSLISPCELIPKKAKSARRCFRVKIGKQKNRRCISPDFFSPDSDFFLSFDLTFRTDPEKAKSAFILRFSSQNQ</sequence>
<proteinExistence type="predicted"/>
<dbReference type="Proteomes" id="UP001054945">
    <property type="component" value="Unassembled WGS sequence"/>
</dbReference>
<organism evidence="1 2">
    <name type="scientific">Caerostris extrusa</name>
    <name type="common">Bark spider</name>
    <name type="synonym">Caerostris bankana</name>
    <dbReference type="NCBI Taxonomy" id="172846"/>
    <lineage>
        <taxon>Eukaryota</taxon>
        <taxon>Metazoa</taxon>
        <taxon>Ecdysozoa</taxon>
        <taxon>Arthropoda</taxon>
        <taxon>Chelicerata</taxon>
        <taxon>Arachnida</taxon>
        <taxon>Araneae</taxon>
        <taxon>Araneomorphae</taxon>
        <taxon>Entelegynae</taxon>
        <taxon>Araneoidea</taxon>
        <taxon>Araneidae</taxon>
        <taxon>Caerostris</taxon>
    </lineage>
</organism>
<keyword evidence="2" id="KW-1185">Reference proteome</keyword>
<evidence type="ECO:0000313" key="2">
    <source>
        <dbReference type="Proteomes" id="UP001054945"/>
    </source>
</evidence>
<comment type="caution">
    <text evidence="1">The sequence shown here is derived from an EMBL/GenBank/DDBJ whole genome shotgun (WGS) entry which is preliminary data.</text>
</comment>
<gene>
    <name evidence="1" type="ORF">CEXT_632611</name>
</gene>